<feature type="transmembrane region" description="Helical" evidence="6">
    <location>
        <begin position="299"/>
        <end position="320"/>
    </location>
</feature>
<feature type="transmembrane region" description="Helical" evidence="6">
    <location>
        <begin position="353"/>
        <end position="379"/>
    </location>
</feature>
<keyword evidence="5 6" id="KW-0472">Membrane</keyword>
<dbReference type="InterPro" id="IPR020846">
    <property type="entry name" value="MFS_dom"/>
</dbReference>
<evidence type="ECO:0000256" key="5">
    <source>
        <dbReference type="ARBA" id="ARBA00023136"/>
    </source>
</evidence>
<dbReference type="PANTHER" id="PTHR43826:SF6">
    <property type="entry name" value="GLYCEROL-3-PHOSPHATE TRANSPORTER"/>
    <property type="match status" value="1"/>
</dbReference>
<proteinExistence type="inferred from homology"/>
<protein>
    <submittedName>
        <fullName evidence="8">Glycerol-3-phosphate transporter</fullName>
    </submittedName>
</protein>
<feature type="transmembrane region" description="Helical" evidence="6">
    <location>
        <begin position="121"/>
        <end position="146"/>
    </location>
</feature>
<dbReference type="InterPro" id="IPR000849">
    <property type="entry name" value="Sugar_P_transporter"/>
</dbReference>
<dbReference type="PIRSF" id="PIRSF002808">
    <property type="entry name" value="Hexose_phosphate_transp"/>
    <property type="match status" value="1"/>
</dbReference>
<evidence type="ECO:0000313" key="8">
    <source>
        <dbReference type="EMBL" id="PQL93047.1"/>
    </source>
</evidence>
<feature type="transmembrane region" description="Helical" evidence="6">
    <location>
        <begin position="64"/>
        <end position="84"/>
    </location>
</feature>
<comment type="similarity">
    <text evidence="2">Belongs to the major facilitator superfamily. Organophosphate:Pi antiporter (OPA) (TC 2.A.1.4) family.</text>
</comment>
<comment type="subcellular location">
    <subcellularLocation>
        <location evidence="1">Endomembrane system</location>
        <topology evidence="1">Multi-pass membrane protein</topology>
    </subcellularLocation>
</comment>
<dbReference type="GO" id="GO:0061513">
    <property type="term" value="F:glucose 6-phosphate:phosphate antiporter activity"/>
    <property type="evidence" value="ECO:0007669"/>
    <property type="project" value="TreeGrafter"/>
</dbReference>
<dbReference type="AlphaFoldDB" id="A0A2S8ADL7"/>
<keyword evidence="9" id="KW-1185">Reference proteome</keyword>
<dbReference type="RefSeq" id="WP_105194544.1">
    <property type="nucleotide sequence ID" value="NZ_PSZM01000036.1"/>
</dbReference>
<evidence type="ECO:0000256" key="6">
    <source>
        <dbReference type="SAM" id="Phobius"/>
    </source>
</evidence>
<dbReference type="GO" id="GO:0035435">
    <property type="term" value="P:phosphate ion transmembrane transport"/>
    <property type="evidence" value="ECO:0007669"/>
    <property type="project" value="TreeGrafter"/>
</dbReference>
<dbReference type="InterPro" id="IPR036259">
    <property type="entry name" value="MFS_trans_sf"/>
</dbReference>
<keyword evidence="4 6" id="KW-1133">Transmembrane helix</keyword>
<dbReference type="InterPro" id="IPR051337">
    <property type="entry name" value="OPA_Antiporter"/>
</dbReference>
<feature type="transmembrane region" description="Helical" evidence="6">
    <location>
        <begin position="261"/>
        <end position="279"/>
    </location>
</feature>
<dbReference type="NCBIfam" id="TIGR00881">
    <property type="entry name" value="2A0104"/>
    <property type="match status" value="1"/>
</dbReference>
<accession>A0A2S8ADL7</accession>
<dbReference type="Proteomes" id="UP000238042">
    <property type="component" value="Unassembled WGS sequence"/>
</dbReference>
<feature type="domain" description="Major facilitator superfamily (MFS) profile" evidence="7">
    <location>
        <begin position="26"/>
        <end position="446"/>
    </location>
</feature>
<sequence>MSNFLTPPKPIKRKPESEIDASYKKLRLQVFIGIYAGYAAYYLVRKNLTLAMPFLEKEFGYTKDYLGAALACNGIGYGISKFVMGGISDRSDARKFLSLGLILASLTIIIAGTNFGVSNVFIIGILQFLIGWFGGMGWPPCGRVMTHWFSSSERGSKMSIWNTAHNVGGMLIGPVTSSATGYIALLGIQHSWKFGTFGVPAVIAILIALLAYALIRDNPQSCGLPSIEEYKNDYPADYSQESEKVLSAKEIFFKYVLNNKILWVVALANAFVYLVRYGVLDWAPTYLKEVKGYDIKQVGWAYFAYEFAAIPGTIICGWISDKIFKGKRAVTTIIFMLLVMIAVFVYWKNENNMMIDIIALISIGFLIYGPVMLIGVHALDLAPKNAAGASAGFTGFFGYFIGTAVLSNILMGYIAEHYGWSAGFELLIGSCIIASILMAFTIPDENKKSKLKMLKK</sequence>
<dbReference type="GO" id="GO:0005886">
    <property type="term" value="C:plasma membrane"/>
    <property type="evidence" value="ECO:0007669"/>
    <property type="project" value="TreeGrafter"/>
</dbReference>
<feature type="transmembrane region" description="Helical" evidence="6">
    <location>
        <begin position="194"/>
        <end position="215"/>
    </location>
</feature>
<feature type="transmembrane region" description="Helical" evidence="6">
    <location>
        <begin position="167"/>
        <end position="188"/>
    </location>
</feature>
<evidence type="ECO:0000256" key="2">
    <source>
        <dbReference type="ARBA" id="ARBA00009598"/>
    </source>
</evidence>
<dbReference type="Gene3D" id="1.20.1250.20">
    <property type="entry name" value="MFS general substrate transporter like domains"/>
    <property type="match status" value="2"/>
</dbReference>
<organism evidence="8 9">
    <name type="scientific">Apibacter adventoris</name>
    <dbReference type="NCBI Taxonomy" id="1679466"/>
    <lineage>
        <taxon>Bacteria</taxon>
        <taxon>Pseudomonadati</taxon>
        <taxon>Bacteroidota</taxon>
        <taxon>Flavobacteriia</taxon>
        <taxon>Flavobacteriales</taxon>
        <taxon>Weeksellaceae</taxon>
        <taxon>Apibacter</taxon>
    </lineage>
</organism>
<dbReference type="PROSITE" id="PS50850">
    <property type="entry name" value="MFS"/>
    <property type="match status" value="1"/>
</dbReference>
<evidence type="ECO:0000256" key="1">
    <source>
        <dbReference type="ARBA" id="ARBA00004127"/>
    </source>
</evidence>
<comment type="caution">
    <text evidence="8">The sequence shown here is derived from an EMBL/GenBank/DDBJ whole genome shotgun (WGS) entry which is preliminary data.</text>
</comment>
<feature type="transmembrane region" description="Helical" evidence="6">
    <location>
        <begin position="26"/>
        <end position="44"/>
    </location>
</feature>
<reference evidence="8 9" key="1">
    <citation type="submission" date="2018-02" db="EMBL/GenBank/DDBJ databases">
        <title>Genome sequences of Apibacter spp., gut symbionts of Asian honey bees.</title>
        <authorList>
            <person name="Kwong W.K."/>
            <person name="Steele M.I."/>
            <person name="Moran N.A."/>
        </authorList>
    </citation>
    <scope>NUCLEOTIDE SEQUENCE [LARGE SCALE GENOMIC DNA]</scope>
    <source>
        <strain evidence="9">wkB301</strain>
    </source>
</reference>
<dbReference type="SUPFAM" id="SSF103473">
    <property type="entry name" value="MFS general substrate transporter"/>
    <property type="match status" value="1"/>
</dbReference>
<evidence type="ECO:0000259" key="7">
    <source>
        <dbReference type="PROSITE" id="PS50850"/>
    </source>
</evidence>
<gene>
    <name evidence="8" type="primary">glpT</name>
    <name evidence="8" type="ORF">C4S77_05125</name>
</gene>
<dbReference type="Pfam" id="PF07690">
    <property type="entry name" value="MFS_1"/>
    <property type="match status" value="1"/>
</dbReference>
<dbReference type="PANTHER" id="PTHR43826">
    <property type="entry name" value="GLUCOSE-6-PHOSPHATE EXCHANGER SLC37A4"/>
    <property type="match status" value="1"/>
</dbReference>
<dbReference type="InterPro" id="IPR011701">
    <property type="entry name" value="MFS"/>
</dbReference>
<keyword evidence="3 6" id="KW-0812">Transmembrane</keyword>
<dbReference type="GO" id="GO:0012505">
    <property type="term" value="C:endomembrane system"/>
    <property type="evidence" value="ECO:0007669"/>
    <property type="project" value="UniProtKB-SubCell"/>
</dbReference>
<dbReference type="PROSITE" id="PS00942">
    <property type="entry name" value="GLPT"/>
    <property type="match status" value="1"/>
</dbReference>
<evidence type="ECO:0000313" key="9">
    <source>
        <dbReference type="Proteomes" id="UP000238042"/>
    </source>
</evidence>
<evidence type="ECO:0000256" key="4">
    <source>
        <dbReference type="ARBA" id="ARBA00022989"/>
    </source>
</evidence>
<feature type="transmembrane region" description="Helical" evidence="6">
    <location>
        <begin position="391"/>
        <end position="414"/>
    </location>
</feature>
<feature type="transmembrane region" description="Helical" evidence="6">
    <location>
        <begin position="329"/>
        <end position="347"/>
    </location>
</feature>
<feature type="transmembrane region" description="Helical" evidence="6">
    <location>
        <begin position="96"/>
        <end position="115"/>
    </location>
</feature>
<dbReference type="CDD" id="cd17345">
    <property type="entry name" value="MFS_GlpT"/>
    <property type="match status" value="1"/>
</dbReference>
<dbReference type="InterPro" id="IPR021159">
    <property type="entry name" value="Sugar-P_transporter_CS"/>
</dbReference>
<name>A0A2S8ADL7_9FLAO</name>
<dbReference type="EMBL" id="PSZM01000036">
    <property type="protein sequence ID" value="PQL93047.1"/>
    <property type="molecule type" value="Genomic_DNA"/>
</dbReference>
<dbReference type="OrthoDB" id="9781156at2"/>
<feature type="transmembrane region" description="Helical" evidence="6">
    <location>
        <begin position="420"/>
        <end position="442"/>
    </location>
</feature>
<evidence type="ECO:0000256" key="3">
    <source>
        <dbReference type="ARBA" id="ARBA00022692"/>
    </source>
</evidence>